<dbReference type="InterPro" id="IPR014284">
    <property type="entry name" value="RNA_pol_sigma-70_dom"/>
</dbReference>
<dbReference type="InterPro" id="IPR014327">
    <property type="entry name" value="RNA_pol_sigma70_bacteroid"/>
</dbReference>
<dbReference type="Pfam" id="PF04542">
    <property type="entry name" value="Sigma70_r2"/>
    <property type="match status" value="1"/>
</dbReference>
<comment type="similarity">
    <text evidence="1">Belongs to the sigma-70 factor family. ECF subfamily.</text>
</comment>
<dbReference type="RefSeq" id="WP_345068537.1">
    <property type="nucleotide sequence ID" value="NZ_BAABGR010000035.1"/>
</dbReference>
<gene>
    <name evidence="7" type="ORF">GCM10023173_22670</name>
</gene>
<dbReference type="InterPro" id="IPR036388">
    <property type="entry name" value="WH-like_DNA-bd_sf"/>
</dbReference>
<evidence type="ECO:0000259" key="5">
    <source>
        <dbReference type="Pfam" id="PF04542"/>
    </source>
</evidence>
<evidence type="ECO:0000256" key="4">
    <source>
        <dbReference type="ARBA" id="ARBA00023163"/>
    </source>
</evidence>
<proteinExistence type="inferred from homology"/>
<name>A0ABP8R6G6_9SPHI</name>
<evidence type="ECO:0000256" key="2">
    <source>
        <dbReference type="ARBA" id="ARBA00023015"/>
    </source>
</evidence>
<organism evidence="7 8">
    <name type="scientific">Sphingobacterium thermophilum</name>
    <dbReference type="NCBI Taxonomy" id="768534"/>
    <lineage>
        <taxon>Bacteria</taxon>
        <taxon>Pseudomonadati</taxon>
        <taxon>Bacteroidota</taxon>
        <taxon>Sphingobacteriia</taxon>
        <taxon>Sphingobacteriales</taxon>
        <taxon>Sphingobacteriaceae</taxon>
        <taxon>Sphingobacterium</taxon>
    </lineage>
</organism>
<dbReference type="SUPFAM" id="SSF88659">
    <property type="entry name" value="Sigma3 and sigma4 domains of RNA polymerase sigma factors"/>
    <property type="match status" value="1"/>
</dbReference>
<keyword evidence="2" id="KW-0805">Transcription regulation</keyword>
<dbReference type="NCBIfam" id="TIGR02937">
    <property type="entry name" value="sigma70-ECF"/>
    <property type="match status" value="1"/>
</dbReference>
<evidence type="ECO:0000313" key="7">
    <source>
        <dbReference type="EMBL" id="GAA4519560.1"/>
    </source>
</evidence>
<dbReference type="SUPFAM" id="SSF88946">
    <property type="entry name" value="Sigma2 domain of RNA polymerase sigma factors"/>
    <property type="match status" value="1"/>
</dbReference>
<keyword evidence="3" id="KW-0731">Sigma factor</keyword>
<keyword evidence="4" id="KW-0804">Transcription</keyword>
<accession>A0ABP8R6G6</accession>
<feature type="domain" description="RNA polymerase sigma-70 region 2" evidence="5">
    <location>
        <begin position="25"/>
        <end position="90"/>
    </location>
</feature>
<keyword evidence="8" id="KW-1185">Reference proteome</keyword>
<reference evidence="8" key="1">
    <citation type="journal article" date="2019" name="Int. J. Syst. Evol. Microbiol.">
        <title>The Global Catalogue of Microorganisms (GCM) 10K type strain sequencing project: providing services to taxonomists for standard genome sequencing and annotation.</title>
        <authorList>
            <consortium name="The Broad Institute Genomics Platform"/>
            <consortium name="The Broad Institute Genome Sequencing Center for Infectious Disease"/>
            <person name="Wu L."/>
            <person name="Ma J."/>
        </authorList>
    </citation>
    <scope>NUCLEOTIDE SEQUENCE [LARGE SCALE GENOMIC DNA]</scope>
    <source>
        <strain evidence="8">JCM 17858</strain>
    </source>
</reference>
<dbReference type="Gene3D" id="1.10.1740.10">
    <property type="match status" value="1"/>
</dbReference>
<evidence type="ECO:0000256" key="1">
    <source>
        <dbReference type="ARBA" id="ARBA00010641"/>
    </source>
</evidence>
<dbReference type="InterPro" id="IPR007627">
    <property type="entry name" value="RNA_pol_sigma70_r2"/>
</dbReference>
<dbReference type="Gene3D" id="1.10.10.10">
    <property type="entry name" value="Winged helix-like DNA-binding domain superfamily/Winged helix DNA-binding domain"/>
    <property type="match status" value="1"/>
</dbReference>
<protein>
    <submittedName>
        <fullName evidence="7">RNA polymerase sigma-70 factor</fullName>
    </submittedName>
</protein>
<evidence type="ECO:0000259" key="6">
    <source>
        <dbReference type="Pfam" id="PF08281"/>
    </source>
</evidence>
<dbReference type="NCBIfam" id="TIGR02985">
    <property type="entry name" value="Sig70_bacteroi1"/>
    <property type="match status" value="1"/>
</dbReference>
<dbReference type="InterPro" id="IPR013249">
    <property type="entry name" value="RNA_pol_sigma70_r4_t2"/>
</dbReference>
<dbReference type="InterPro" id="IPR039425">
    <property type="entry name" value="RNA_pol_sigma-70-like"/>
</dbReference>
<feature type="domain" description="RNA polymerase sigma factor 70 region 4 type 2" evidence="6">
    <location>
        <begin position="125"/>
        <end position="174"/>
    </location>
</feature>
<dbReference type="PANTHER" id="PTHR43133">
    <property type="entry name" value="RNA POLYMERASE ECF-TYPE SIGMA FACTO"/>
    <property type="match status" value="1"/>
</dbReference>
<dbReference type="PANTHER" id="PTHR43133:SF46">
    <property type="entry name" value="RNA POLYMERASE SIGMA-70 FACTOR ECF SUBFAMILY"/>
    <property type="match status" value="1"/>
</dbReference>
<sequence>MDATKVYYTINHKLREGCHEAFMEIYNKNNRLMYNYIRKYVSDSNTIDDIIHDSFLNLWNAKERISVYHKVENYLFRITRNEIYKYYRERLRKLSIEEEIQKSKTESYVVEGEDCLANLEYEKIYRLAIMQLPPQRQKIFKLSREEGLSYQEIAERLDISPNTVKEHMSLAMKTIRTYLVKEHDIALGIIILSLLAF</sequence>
<dbReference type="Proteomes" id="UP001500394">
    <property type="component" value="Unassembled WGS sequence"/>
</dbReference>
<dbReference type="InterPro" id="IPR013325">
    <property type="entry name" value="RNA_pol_sigma_r2"/>
</dbReference>
<comment type="caution">
    <text evidence="7">The sequence shown here is derived from an EMBL/GenBank/DDBJ whole genome shotgun (WGS) entry which is preliminary data.</text>
</comment>
<dbReference type="EMBL" id="BAABGR010000035">
    <property type="protein sequence ID" value="GAA4519560.1"/>
    <property type="molecule type" value="Genomic_DNA"/>
</dbReference>
<dbReference type="CDD" id="cd06171">
    <property type="entry name" value="Sigma70_r4"/>
    <property type="match status" value="1"/>
</dbReference>
<dbReference type="InterPro" id="IPR013324">
    <property type="entry name" value="RNA_pol_sigma_r3/r4-like"/>
</dbReference>
<evidence type="ECO:0000256" key="3">
    <source>
        <dbReference type="ARBA" id="ARBA00023082"/>
    </source>
</evidence>
<evidence type="ECO:0000313" key="8">
    <source>
        <dbReference type="Proteomes" id="UP001500394"/>
    </source>
</evidence>
<dbReference type="Pfam" id="PF08281">
    <property type="entry name" value="Sigma70_r4_2"/>
    <property type="match status" value="1"/>
</dbReference>